<keyword evidence="3" id="KW-0509">mRNA transport</keyword>
<feature type="domain" description="Nucleoporin Nup188 N-terminal" evidence="10">
    <location>
        <begin position="176"/>
        <end position="430"/>
    </location>
</feature>
<dbReference type="InterPro" id="IPR018864">
    <property type="entry name" value="Nucleoporin_Nup188_N"/>
</dbReference>
<protein>
    <recommendedName>
        <fullName evidence="9">Nucleoporin NUP188</fullName>
    </recommendedName>
</protein>
<keyword evidence="14" id="KW-1185">Reference proteome</keyword>
<evidence type="ECO:0000259" key="12">
    <source>
        <dbReference type="Pfam" id="PF21093"/>
    </source>
</evidence>
<dbReference type="PANTHER" id="PTHR31431:SF1">
    <property type="entry name" value="NUCLEOPORIN NUP188"/>
    <property type="match status" value="1"/>
</dbReference>
<evidence type="ECO:0000256" key="5">
    <source>
        <dbReference type="ARBA" id="ARBA00023010"/>
    </source>
</evidence>
<evidence type="ECO:0000259" key="10">
    <source>
        <dbReference type="Pfam" id="PF10487"/>
    </source>
</evidence>
<evidence type="ECO:0000256" key="1">
    <source>
        <dbReference type="ARBA" id="ARBA00004567"/>
    </source>
</evidence>
<evidence type="ECO:0000256" key="7">
    <source>
        <dbReference type="ARBA" id="ARBA00023242"/>
    </source>
</evidence>
<comment type="similarity">
    <text evidence="8">Belongs to the Nup188 family.</text>
</comment>
<dbReference type="Pfam" id="PF10487">
    <property type="entry name" value="Nup188_N"/>
    <property type="match status" value="1"/>
</dbReference>
<comment type="subcellular location">
    <subcellularLocation>
        <location evidence="1">Nucleus</location>
        <location evidence="1">Nuclear pore complex</location>
    </subcellularLocation>
</comment>
<dbReference type="PANTHER" id="PTHR31431">
    <property type="entry name" value="NUCLEOPORIN NUP188 HOMOLOG"/>
    <property type="match status" value="1"/>
</dbReference>
<reference evidence="13 14" key="1">
    <citation type="submission" date="2024-09" db="EMBL/GenBank/DDBJ databases">
        <title>Itraconazole resistance in Madurella fahalii resulting from another homologue of gene encoding cytochrome P450 14-alpha sterol demethylase (CYP51).</title>
        <authorList>
            <person name="Yoshioka I."/>
            <person name="Fahal A.H."/>
            <person name="Kaneko S."/>
            <person name="Yaguchi T."/>
        </authorList>
    </citation>
    <scope>NUCLEOTIDE SEQUENCE [LARGE SCALE GENOMIC DNA]</scope>
    <source>
        <strain evidence="13 14">IFM 68171</strain>
    </source>
</reference>
<feature type="domain" description="Nuclear pore protein Nup188 C-terminal" evidence="11">
    <location>
        <begin position="1450"/>
        <end position="1833"/>
    </location>
</feature>
<keyword evidence="5" id="KW-0811">Translocation</keyword>
<keyword evidence="4" id="KW-0653">Protein transport</keyword>
<evidence type="ECO:0000256" key="4">
    <source>
        <dbReference type="ARBA" id="ARBA00022927"/>
    </source>
</evidence>
<dbReference type="RefSeq" id="XP_070922514.1">
    <property type="nucleotide sequence ID" value="XM_071066413.1"/>
</dbReference>
<sequence length="1839" mass="202390">MATLTDRTHYFPPLEECLTGKKIILSWRIIASALEDSSCDRLTSPAVSGFLQDGYIHQLLKEPARTFEPPSKQSGLDFETKTGAINIVPSPNDPYDLDTIKDDARWLSKSANVNEVAALRIVLVEYQSRAHSHLTGPLSTQDVANIQEAAGVSDAQASGILALLNVTTAVDAESTWADFESETRRRQRLLTTYLSERRSFLSAADALVTFLLHSRSSSANPEADVIRRVVMKEAFDFDVEVPNTARLDALAPTYIGILDDCMMRAQDGPTAVDQDLVTDQLEVDWVRTALTEAIHAMALIFQILDLATPCFNATEIVTQWFTFVDTYEFLESVVGGHELIAELVMPLRSLVATISLKLLNLERALLYLSQDLDLLEYEDPYLGSNEALTQIHTVITAAANAGLTTAAPVAFAWSIILHQMHRGYQERAERRDLLQNQRAQAGFELEYEPSGRQRRNSAGSIVSIETSQYDAFLVAQQLERDIQLAETMAMATTSRGGVYEVIPEMATCLGSGQMAAFRPILGVRARLVLLDLLKGSSHVVGYQSEPVSCLLSILSAGSQYWDMSPETANAAVQALYTRMLEDDTLRIQYTAQSQNRFPYEFLPFSSLCRILSAGLLSDQENLDVITGLLLRTPSLTVDWNNQWDRSYELVYEEENTNSFRLTRDIDLFDSSPRSKRRFSPDEKFTIPAGTFGRFVTDVGKVAKLEFEHSALALFGKRLEVNIMGGMYDSGLGFLTVDEVIEGISLLATVLRADVLRATVDPDSGIRILKEASRLLPRTKDIISVICDTLDSLVEEDLVDLDGPKIAALSSCVQFLHAALAVCPGRVWAYMARCALINSDTRSGRLSKITGNLDMIAERFDLLSSSVKLFSSLVESSMTSAVQRRMGTNLSSRAKGEENPWLGTSDKILSRVTLSVAQTAIDVFENSATWRFTSEVDRSVLVRDVVGIMHKLISYTFSIGSTDVSKSLAGSLAPAAGYIVESFLSTSSSSLRFQPLLSTLLIAFQLPDSTLYPQRTRIVSERLTTVLAFATTLLRVADYLDQPSAVIQTQLFKSASLVARLPAIRHSFKMPAISLLSALVESAGKASGEPPSLLGYLGTQISRSFIQIASQLDKPFNRVPEVVSTWKFFSTIMRNRQQWMANCLLTGKTPREALKGDAKISQLSPGSVLSTALETLQHISTIPSRERLAVLDFFTSAQNYWPWTIFAMQKDKLFLKHLQTYASNLDSYTAGSRADPEEASYQARIAAYIAETFAMQLYHLRQMRQEQSSATELVSSLDYFLRNGVHVSGYNASLHANFARNFAKRYSGCSVDDFKRTLLVPRDLGSEYYYAMDFAESMLNYDAGWAGAKQNGFRREMVMANLNLSLVEAQIALFRAWEYLLLELSICLLPQNSTVAKQMLQVAAQCLESNQRPQPPENIFVALSHSRASLALTLLQRLADCSQLPKDITQLLTLISATINGVDNPFSKDQIPYFRTLLKILFVILRSTRHSANGPPQTNTTTSPESPAAVTQLVLTILDRVVARSFRALATLVHEPDAPTTPEDLALITAILQACLSVPGIDQCQIQVLNIMSSYDILHVATSLFSWSDRLTGGTNPTTSSNGGSSKGGGSDPVYGELALLLLLELSTLPAIAEQLACDGLLGHLTSANLSTAIRRANVSPFADNPGAARCYAIWAKGILPLLLNILGALGATIAPEIAFVLNQFPNLLQSSVERLEAPGLSRTASSEQNAQHFVALVAISEVHSLALLTKVLAMLRVNNSRDIPEVGGWDAGAVLENVEFWLASRKVLRERLLPLGQREMEWRGMPPASEVSGCESRLEEKAVGLLEGVRDVLAEEGEE</sequence>
<gene>
    <name evidence="13" type="ORF">MFIFM68171_10994</name>
</gene>
<evidence type="ECO:0000256" key="8">
    <source>
        <dbReference type="ARBA" id="ARBA00038387"/>
    </source>
</evidence>
<proteinExistence type="inferred from homology"/>
<accession>A0ABQ0GSU3</accession>
<keyword evidence="2" id="KW-0813">Transport</keyword>
<dbReference type="EMBL" id="BAAFSV010000006">
    <property type="protein sequence ID" value="GAB1320784.1"/>
    <property type="molecule type" value="Genomic_DNA"/>
</dbReference>
<dbReference type="Gene3D" id="1.25.10.70">
    <property type="match status" value="1"/>
</dbReference>
<keyword evidence="6" id="KW-0906">Nuclear pore complex</keyword>
<feature type="domain" description="Nucleoporin Nup188 N-terminal subdomain III" evidence="12">
    <location>
        <begin position="709"/>
        <end position="1147"/>
    </location>
</feature>
<dbReference type="GeneID" id="98181736"/>
<keyword evidence="7" id="KW-0539">Nucleus</keyword>
<dbReference type="Pfam" id="PF21093">
    <property type="entry name" value="Nup188_N-subdom_III"/>
    <property type="match status" value="1"/>
</dbReference>
<dbReference type="Pfam" id="PF18378">
    <property type="entry name" value="Nup188_C"/>
    <property type="match status" value="1"/>
</dbReference>
<evidence type="ECO:0000259" key="11">
    <source>
        <dbReference type="Pfam" id="PF18378"/>
    </source>
</evidence>
<evidence type="ECO:0000313" key="14">
    <source>
        <dbReference type="Proteomes" id="UP001628179"/>
    </source>
</evidence>
<dbReference type="Proteomes" id="UP001628179">
    <property type="component" value="Unassembled WGS sequence"/>
</dbReference>
<evidence type="ECO:0000256" key="2">
    <source>
        <dbReference type="ARBA" id="ARBA00022448"/>
    </source>
</evidence>
<dbReference type="Pfam" id="PF21094">
    <property type="entry name" value="Nup188_SH3-like"/>
    <property type="match status" value="1"/>
</dbReference>
<comment type="caution">
    <text evidence="13">The sequence shown here is derived from an EMBL/GenBank/DDBJ whole genome shotgun (WGS) entry which is preliminary data.</text>
</comment>
<organism evidence="13 14">
    <name type="scientific">Madurella fahalii</name>
    <dbReference type="NCBI Taxonomy" id="1157608"/>
    <lineage>
        <taxon>Eukaryota</taxon>
        <taxon>Fungi</taxon>
        <taxon>Dikarya</taxon>
        <taxon>Ascomycota</taxon>
        <taxon>Pezizomycotina</taxon>
        <taxon>Sordariomycetes</taxon>
        <taxon>Sordariomycetidae</taxon>
        <taxon>Sordariales</taxon>
        <taxon>Sordariales incertae sedis</taxon>
        <taxon>Madurella</taxon>
    </lineage>
</organism>
<evidence type="ECO:0000313" key="13">
    <source>
        <dbReference type="EMBL" id="GAB1320784.1"/>
    </source>
</evidence>
<evidence type="ECO:0000256" key="9">
    <source>
        <dbReference type="ARBA" id="ARBA00040174"/>
    </source>
</evidence>
<evidence type="ECO:0000256" key="3">
    <source>
        <dbReference type="ARBA" id="ARBA00022816"/>
    </source>
</evidence>
<name>A0ABQ0GSU3_9PEZI</name>
<evidence type="ECO:0000256" key="6">
    <source>
        <dbReference type="ARBA" id="ARBA00023132"/>
    </source>
</evidence>
<dbReference type="InterPro" id="IPR041634">
    <property type="entry name" value="Nup188_C"/>
</dbReference>
<dbReference type="InterPro" id="IPR048883">
    <property type="entry name" value="Nup188_N-subdom_III"/>
</dbReference>
<dbReference type="InterPro" id="IPR044840">
    <property type="entry name" value="Nup188"/>
</dbReference>